<gene>
    <name evidence="3" type="ORF">HLB16_08130</name>
</gene>
<proteinExistence type="inferred from homology"/>
<reference evidence="3 4" key="1">
    <citation type="submission" date="2020-05" db="EMBL/GenBank/DDBJ databases">
        <title>MicrobeNet Type strains.</title>
        <authorList>
            <person name="Nicholson A.C."/>
        </authorList>
    </citation>
    <scope>NUCLEOTIDE SEQUENCE [LARGE SCALE GENOMIC DNA]</scope>
    <source>
        <strain evidence="3 4">ATCC 700815</strain>
    </source>
</reference>
<comment type="similarity">
    <text evidence="1">Belongs to the aldehyde dehydrogenase family.</text>
</comment>
<evidence type="ECO:0000313" key="4">
    <source>
        <dbReference type="Proteomes" id="UP000542973"/>
    </source>
</evidence>
<sequence>MSLTTMPLPDPTLFRQPCLIGGEWRHAVAKIEEHIADARQRGAQVLCGGSRHALGGTFFEPTVMTGVTQSMLVAREETFAPLAPLIRFEPEADAIAMANDSEYGLAGYFFSRDMARIWRVAEALECGIVGVNSGPIANEAAPFGGIKQSGMGREGSRDGIDDYLEIEYVCMAGVA</sequence>
<dbReference type="InterPro" id="IPR016163">
    <property type="entry name" value="Ald_DH_C"/>
</dbReference>
<dbReference type="InterPro" id="IPR015590">
    <property type="entry name" value="Aldehyde_DH_dom"/>
</dbReference>
<dbReference type="Gene3D" id="3.40.309.10">
    <property type="entry name" value="Aldehyde Dehydrogenase, Chain A, domain 2"/>
    <property type="match status" value="1"/>
</dbReference>
<evidence type="ECO:0000256" key="2">
    <source>
        <dbReference type="ARBA" id="ARBA00023002"/>
    </source>
</evidence>
<dbReference type="InterPro" id="IPR050740">
    <property type="entry name" value="Aldehyde_DH_Superfamily"/>
</dbReference>
<accession>A0A6N1BC97</accession>
<dbReference type="InterPro" id="IPR016162">
    <property type="entry name" value="Ald_DH_N"/>
</dbReference>
<keyword evidence="2" id="KW-0560">Oxidoreductase</keyword>
<dbReference type="AlphaFoldDB" id="A0A6N1BC97"/>
<dbReference type="SUPFAM" id="SSF53720">
    <property type="entry name" value="ALDH-like"/>
    <property type="match status" value="1"/>
</dbReference>
<dbReference type="Gene3D" id="3.40.605.10">
    <property type="entry name" value="Aldehyde Dehydrogenase, Chain A, domain 1"/>
    <property type="match status" value="1"/>
</dbReference>
<organism evidence="3 4">
    <name type="scientific">Cupriavidus gilardii</name>
    <dbReference type="NCBI Taxonomy" id="82541"/>
    <lineage>
        <taxon>Bacteria</taxon>
        <taxon>Pseudomonadati</taxon>
        <taxon>Pseudomonadota</taxon>
        <taxon>Betaproteobacteria</taxon>
        <taxon>Burkholderiales</taxon>
        <taxon>Burkholderiaceae</taxon>
        <taxon>Cupriavidus</taxon>
    </lineage>
</organism>
<name>A0A6N1BC97_9BURK</name>
<dbReference type="PANTHER" id="PTHR43353:SF5">
    <property type="entry name" value="SUCCINATE-SEMIALDEHYDE DEHYDROGENASE, MITOCHONDRIAL"/>
    <property type="match status" value="1"/>
</dbReference>
<dbReference type="Proteomes" id="UP000542973">
    <property type="component" value="Unassembled WGS sequence"/>
</dbReference>
<dbReference type="GO" id="GO:0009450">
    <property type="term" value="P:gamma-aminobutyric acid catabolic process"/>
    <property type="evidence" value="ECO:0007669"/>
    <property type="project" value="TreeGrafter"/>
</dbReference>
<dbReference type="GO" id="GO:0004777">
    <property type="term" value="F:succinate-semialdehyde dehydrogenase (NAD+) activity"/>
    <property type="evidence" value="ECO:0007669"/>
    <property type="project" value="TreeGrafter"/>
</dbReference>
<dbReference type="Pfam" id="PF00171">
    <property type="entry name" value="Aldedh"/>
    <property type="match status" value="1"/>
</dbReference>
<protein>
    <submittedName>
        <fullName evidence="3">Aldehyde dehydrogenase family protein</fullName>
    </submittedName>
</protein>
<dbReference type="EMBL" id="JABEMD010000010">
    <property type="protein sequence ID" value="NNH10846.1"/>
    <property type="molecule type" value="Genomic_DNA"/>
</dbReference>
<evidence type="ECO:0000256" key="1">
    <source>
        <dbReference type="ARBA" id="ARBA00009986"/>
    </source>
</evidence>
<dbReference type="PANTHER" id="PTHR43353">
    <property type="entry name" value="SUCCINATE-SEMIALDEHYDE DEHYDROGENASE, MITOCHONDRIAL"/>
    <property type="match status" value="1"/>
</dbReference>
<dbReference type="InterPro" id="IPR016161">
    <property type="entry name" value="Ald_DH/histidinol_DH"/>
</dbReference>
<evidence type="ECO:0000313" key="3">
    <source>
        <dbReference type="EMBL" id="NNH10846.1"/>
    </source>
</evidence>
<comment type="caution">
    <text evidence="3">The sequence shown here is derived from an EMBL/GenBank/DDBJ whole genome shotgun (WGS) entry which is preliminary data.</text>
</comment>
<dbReference type="GO" id="GO:0005829">
    <property type="term" value="C:cytosol"/>
    <property type="evidence" value="ECO:0007669"/>
    <property type="project" value="TreeGrafter"/>
</dbReference>